<evidence type="ECO:0000313" key="1">
    <source>
        <dbReference type="EMBL" id="JAD36801.1"/>
    </source>
</evidence>
<sequence length="15" mass="1757">MGITKYIFPSTNDNR</sequence>
<accession>A0A0A8ZDA9</accession>
<reference evidence="1" key="1">
    <citation type="submission" date="2014-09" db="EMBL/GenBank/DDBJ databases">
        <authorList>
            <person name="Magalhaes I.L.F."/>
            <person name="Oliveira U."/>
            <person name="Santos F.R."/>
            <person name="Vidigal T.H.D.A."/>
            <person name="Brescovit A.D."/>
            <person name="Santos A.J."/>
        </authorList>
    </citation>
    <scope>NUCLEOTIDE SEQUENCE</scope>
    <source>
        <tissue evidence="1">Shoot tissue taken approximately 20 cm above the soil surface</tissue>
    </source>
</reference>
<protein>
    <submittedName>
        <fullName evidence="1">Uncharacterized protein</fullName>
    </submittedName>
</protein>
<proteinExistence type="predicted"/>
<organism evidence="1">
    <name type="scientific">Arundo donax</name>
    <name type="common">Giant reed</name>
    <name type="synonym">Donax arundinaceus</name>
    <dbReference type="NCBI Taxonomy" id="35708"/>
    <lineage>
        <taxon>Eukaryota</taxon>
        <taxon>Viridiplantae</taxon>
        <taxon>Streptophyta</taxon>
        <taxon>Embryophyta</taxon>
        <taxon>Tracheophyta</taxon>
        <taxon>Spermatophyta</taxon>
        <taxon>Magnoliopsida</taxon>
        <taxon>Liliopsida</taxon>
        <taxon>Poales</taxon>
        <taxon>Poaceae</taxon>
        <taxon>PACMAD clade</taxon>
        <taxon>Arundinoideae</taxon>
        <taxon>Arundineae</taxon>
        <taxon>Arundo</taxon>
    </lineage>
</organism>
<reference evidence="1" key="2">
    <citation type="journal article" date="2015" name="Data Brief">
        <title>Shoot transcriptome of the giant reed, Arundo donax.</title>
        <authorList>
            <person name="Barrero R.A."/>
            <person name="Guerrero F.D."/>
            <person name="Moolhuijzen P."/>
            <person name="Goolsby J.A."/>
            <person name="Tidwell J."/>
            <person name="Bellgard S.E."/>
            <person name="Bellgard M.I."/>
        </authorList>
    </citation>
    <scope>NUCLEOTIDE SEQUENCE</scope>
    <source>
        <tissue evidence="1">Shoot tissue taken approximately 20 cm above the soil surface</tissue>
    </source>
</reference>
<name>A0A0A8ZDA9_ARUDO</name>
<dbReference type="EMBL" id="GBRH01261094">
    <property type="protein sequence ID" value="JAD36801.1"/>
    <property type="molecule type" value="Transcribed_RNA"/>
</dbReference>